<evidence type="ECO:0000313" key="3">
    <source>
        <dbReference type="Proteomes" id="UP000256328"/>
    </source>
</evidence>
<dbReference type="Gene3D" id="3.40.630.30">
    <property type="match status" value="1"/>
</dbReference>
<dbReference type="InterPro" id="IPR000182">
    <property type="entry name" value="GNAT_dom"/>
</dbReference>
<dbReference type="PANTHER" id="PTHR42791:SF2">
    <property type="entry name" value="N-ACETYLTRANSFERASE DOMAIN-CONTAINING PROTEIN"/>
    <property type="match status" value="1"/>
</dbReference>
<name>A0A3D8QBG6_9HELO</name>
<dbReference type="GO" id="GO:0016747">
    <property type="term" value="F:acyltransferase activity, transferring groups other than amino-acyl groups"/>
    <property type="evidence" value="ECO:0007669"/>
    <property type="project" value="InterPro"/>
</dbReference>
<gene>
    <name evidence="2" type="ORF">BP5796_11995</name>
</gene>
<evidence type="ECO:0000259" key="1">
    <source>
        <dbReference type="PROSITE" id="PS51186"/>
    </source>
</evidence>
<feature type="domain" description="N-acetyltransferase" evidence="1">
    <location>
        <begin position="6"/>
        <end position="214"/>
    </location>
</feature>
<dbReference type="Pfam" id="PF00583">
    <property type="entry name" value="Acetyltransf_1"/>
    <property type="match status" value="1"/>
</dbReference>
<organism evidence="2 3">
    <name type="scientific">Coleophoma crateriformis</name>
    <dbReference type="NCBI Taxonomy" id="565419"/>
    <lineage>
        <taxon>Eukaryota</taxon>
        <taxon>Fungi</taxon>
        <taxon>Dikarya</taxon>
        <taxon>Ascomycota</taxon>
        <taxon>Pezizomycotina</taxon>
        <taxon>Leotiomycetes</taxon>
        <taxon>Helotiales</taxon>
        <taxon>Dermateaceae</taxon>
        <taxon>Coleophoma</taxon>
    </lineage>
</organism>
<comment type="caution">
    <text evidence="2">The sequence shown here is derived from an EMBL/GenBank/DDBJ whole genome shotgun (WGS) entry which is preliminary data.</text>
</comment>
<dbReference type="PANTHER" id="PTHR42791">
    <property type="entry name" value="GNAT FAMILY ACETYLTRANSFERASE"/>
    <property type="match status" value="1"/>
</dbReference>
<dbReference type="PROSITE" id="PS51186">
    <property type="entry name" value="GNAT"/>
    <property type="match status" value="1"/>
</dbReference>
<protein>
    <recommendedName>
        <fullName evidence="1">N-acetyltransferase domain-containing protein</fullName>
    </recommendedName>
</protein>
<accession>A0A3D8QBG6</accession>
<dbReference type="InterPro" id="IPR052523">
    <property type="entry name" value="Trichothecene_AcTrans"/>
</dbReference>
<dbReference type="InterPro" id="IPR016181">
    <property type="entry name" value="Acyl_CoA_acyltransferase"/>
</dbReference>
<dbReference type="Proteomes" id="UP000256328">
    <property type="component" value="Unassembled WGS sequence"/>
</dbReference>
<evidence type="ECO:0000313" key="2">
    <source>
        <dbReference type="EMBL" id="RDW59071.1"/>
    </source>
</evidence>
<dbReference type="EMBL" id="PDLN01000020">
    <property type="protein sequence ID" value="RDW59071.1"/>
    <property type="molecule type" value="Genomic_DNA"/>
</dbReference>
<dbReference type="OrthoDB" id="2832510at2759"/>
<dbReference type="CDD" id="cd04301">
    <property type="entry name" value="NAT_SF"/>
    <property type="match status" value="1"/>
</dbReference>
<keyword evidence="3" id="KW-1185">Reference proteome</keyword>
<dbReference type="AlphaFoldDB" id="A0A3D8QBG6"/>
<sequence length="217" mass="24215">MTPPKFKIVPCELSDMSACVDIFDGAFADDPAMLYLHPDSDPHVLKEISLKNYEKSFAAPGTKYFKAVQEETGELVAFSKWEYPHSTDPNAEDPEAAIRNQPQPSGSNNALIIEFLTKFLRGRKKWIVPETHYYMSILAVRPKHQRKGLGTMLLAPVLKLADEENAKAFVQASAQGQGLYLKHGWAEVDEILMDFSPYGGAKQAKTALMIREPRSGD</sequence>
<reference evidence="2 3" key="1">
    <citation type="journal article" date="2018" name="IMA Fungus">
        <title>IMA Genome-F 9: Draft genome sequence of Annulohypoxylon stygium, Aspergillus mulundensis, Berkeleyomyces basicola (syn. Thielaviopsis basicola), Ceratocystis smalleyi, two Cercospora beticola strains, Coleophoma cylindrospora, Fusarium fracticaudum, Phialophora cf. hyalina, and Morchella septimelata.</title>
        <authorList>
            <person name="Wingfield B.D."/>
            <person name="Bills G.F."/>
            <person name="Dong Y."/>
            <person name="Huang W."/>
            <person name="Nel W.J."/>
            <person name="Swalarsk-Parry B.S."/>
            <person name="Vaghefi N."/>
            <person name="Wilken P.M."/>
            <person name="An Z."/>
            <person name="de Beer Z.W."/>
            <person name="De Vos L."/>
            <person name="Chen L."/>
            <person name="Duong T.A."/>
            <person name="Gao Y."/>
            <person name="Hammerbacher A."/>
            <person name="Kikkert J.R."/>
            <person name="Li Y."/>
            <person name="Li H."/>
            <person name="Li K."/>
            <person name="Li Q."/>
            <person name="Liu X."/>
            <person name="Ma X."/>
            <person name="Naidoo K."/>
            <person name="Pethybridge S.J."/>
            <person name="Sun J."/>
            <person name="Steenkamp E.T."/>
            <person name="van der Nest M.A."/>
            <person name="van Wyk S."/>
            <person name="Wingfield M.J."/>
            <person name="Xiong C."/>
            <person name="Yue Q."/>
            <person name="Zhang X."/>
        </authorList>
    </citation>
    <scope>NUCLEOTIDE SEQUENCE [LARGE SCALE GENOMIC DNA]</scope>
    <source>
        <strain evidence="2 3">BP5796</strain>
    </source>
</reference>
<proteinExistence type="predicted"/>
<dbReference type="SUPFAM" id="SSF55729">
    <property type="entry name" value="Acyl-CoA N-acyltransferases (Nat)"/>
    <property type="match status" value="1"/>
</dbReference>